<dbReference type="Pfam" id="PF00528">
    <property type="entry name" value="BPD_transp_1"/>
    <property type="match status" value="1"/>
</dbReference>
<dbReference type="PANTHER" id="PTHR30614">
    <property type="entry name" value="MEMBRANE COMPONENT OF AMINO ACID ABC TRANSPORTER"/>
    <property type="match status" value="1"/>
</dbReference>
<dbReference type="Proteomes" id="UP001046350">
    <property type="component" value="Chromosome"/>
</dbReference>
<feature type="transmembrane region" description="Helical" evidence="9">
    <location>
        <begin position="12"/>
        <end position="36"/>
    </location>
</feature>
<accession>A0ABX8N0M2</accession>
<feature type="domain" description="ABC transmembrane type-1" evidence="10">
    <location>
        <begin position="13"/>
        <end position="201"/>
    </location>
</feature>
<dbReference type="PROSITE" id="PS50928">
    <property type="entry name" value="ABC_TM1"/>
    <property type="match status" value="1"/>
</dbReference>
<dbReference type="InterPro" id="IPR010065">
    <property type="entry name" value="AA_ABC_transptr_permease_3TM"/>
</dbReference>
<keyword evidence="6" id="KW-0029">Amino-acid transport</keyword>
<dbReference type="InterPro" id="IPR000515">
    <property type="entry name" value="MetI-like"/>
</dbReference>
<evidence type="ECO:0000256" key="6">
    <source>
        <dbReference type="ARBA" id="ARBA00022970"/>
    </source>
</evidence>
<evidence type="ECO:0000256" key="4">
    <source>
        <dbReference type="ARBA" id="ARBA00022475"/>
    </source>
</evidence>
<dbReference type="CDD" id="cd06261">
    <property type="entry name" value="TM_PBP2"/>
    <property type="match status" value="1"/>
</dbReference>
<evidence type="ECO:0000256" key="8">
    <source>
        <dbReference type="ARBA" id="ARBA00023136"/>
    </source>
</evidence>
<organism evidence="11 12">
    <name type="scientific">Pseudomonas fakonensis</name>
    <dbReference type="NCBI Taxonomy" id="2842355"/>
    <lineage>
        <taxon>Bacteria</taxon>
        <taxon>Pseudomonadati</taxon>
        <taxon>Pseudomonadota</taxon>
        <taxon>Gammaproteobacteria</taxon>
        <taxon>Pseudomonadales</taxon>
        <taxon>Pseudomonadaceae</taxon>
        <taxon>Pseudomonas</taxon>
    </lineage>
</organism>
<evidence type="ECO:0000313" key="12">
    <source>
        <dbReference type="Proteomes" id="UP001046350"/>
    </source>
</evidence>
<evidence type="ECO:0000259" key="10">
    <source>
        <dbReference type="PROSITE" id="PS50928"/>
    </source>
</evidence>
<evidence type="ECO:0000256" key="2">
    <source>
        <dbReference type="ARBA" id="ARBA00010072"/>
    </source>
</evidence>
<sequence>MSREMLVTILGGIQWTVAVTVAALALGVLLGALLCAMRVSGNRLLDTLAAALILVLRAVPPIVWLFLIFFGIGTGLMEVSPFQAAVLGLGLITAANMAEIFRGALAAVHKGQWEAARALSMPARYRLLDVIAPQLLRVSLPSIGSYAIGLLKDTAIASTIGVPEIAFQATHVSQVSFQGLATFAFAGVLYIALSIPVAWASRWADQRMRLRVAR</sequence>
<evidence type="ECO:0000256" key="7">
    <source>
        <dbReference type="ARBA" id="ARBA00022989"/>
    </source>
</evidence>
<reference evidence="11" key="1">
    <citation type="journal article" date="2021" name="Microorganisms">
        <title>The Ever-Expanding Pseudomonas Genus: Description of 43 New Species and Partition of the Pseudomonas putida Group.</title>
        <authorList>
            <person name="Girard L."/>
            <person name="Lood C."/>
            <person name="Hofte M."/>
            <person name="Vandamme P."/>
            <person name="Rokni-Zadeh H."/>
            <person name="van Noort V."/>
            <person name="Lavigne R."/>
            <person name="De Mot R."/>
        </authorList>
    </citation>
    <scope>NUCLEOTIDE SEQUENCE</scope>
    <source>
        <strain evidence="11">COW40</strain>
    </source>
</reference>
<protein>
    <submittedName>
        <fullName evidence="11">Amino acid ABC transporter permease</fullName>
    </submittedName>
</protein>
<name>A0ABX8N0M2_9PSED</name>
<comment type="similarity">
    <text evidence="2">Belongs to the binding-protein-dependent transport system permease family. HisMQ subfamily.</text>
</comment>
<evidence type="ECO:0000256" key="3">
    <source>
        <dbReference type="ARBA" id="ARBA00022448"/>
    </source>
</evidence>
<evidence type="ECO:0000313" key="11">
    <source>
        <dbReference type="EMBL" id="QXH49502.1"/>
    </source>
</evidence>
<keyword evidence="4" id="KW-1003">Cell membrane</keyword>
<gene>
    <name evidence="11" type="ORF">KSS94_16260</name>
</gene>
<evidence type="ECO:0000256" key="5">
    <source>
        <dbReference type="ARBA" id="ARBA00022692"/>
    </source>
</evidence>
<evidence type="ECO:0000256" key="9">
    <source>
        <dbReference type="RuleBase" id="RU363032"/>
    </source>
</evidence>
<feature type="transmembrane region" description="Helical" evidence="9">
    <location>
        <begin position="180"/>
        <end position="201"/>
    </location>
</feature>
<dbReference type="EMBL" id="CP077076">
    <property type="protein sequence ID" value="QXH49502.1"/>
    <property type="molecule type" value="Genomic_DNA"/>
</dbReference>
<keyword evidence="5 9" id="KW-0812">Transmembrane</keyword>
<dbReference type="NCBIfam" id="TIGR01726">
    <property type="entry name" value="HEQRo_perm_3TM"/>
    <property type="match status" value="1"/>
</dbReference>
<keyword evidence="3 9" id="KW-0813">Transport</keyword>
<keyword evidence="8 9" id="KW-0472">Membrane</keyword>
<comment type="subcellular location">
    <subcellularLocation>
        <location evidence="1">Cell inner membrane</location>
        <topology evidence="1">Multi-pass membrane protein</topology>
    </subcellularLocation>
    <subcellularLocation>
        <location evidence="9">Cell membrane</location>
        <topology evidence="9">Multi-pass membrane protein</topology>
    </subcellularLocation>
</comment>
<dbReference type="PANTHER" id="PTHR30614:SF0">
    <property type="entry name" value="L-CYSTINE TRANSPORT SYSTEM PERMEASE PROTEIN TCYL"/>
    <property type="match status" value="1"/>
</dbReference>
<evidence type="ECO:0000256" key="1">
    <source>
        <dbReference type="ARBA" id="ARBA00004429"/>
    </source>
</evidence>
<keyword evidence="7 9" id="KW-1133">Transmembrane helix</keyword>
<feature type="transmembrane region" description="Helical" evidence="9">
    <location>
        <begin position="48"/>
        <end position="72"/>
    </location>
</feature>
<keyword evidence="12" id="KW-1185">Reference proteome</keyword>
<dbReference type="InterPro" id="IPR043429">
    <property type="entry name" value="ArtM/GltK/GlnP/TcyL/YhdX-like"/>
</dbReference>
<proteinExistence type="inferred from homology"/>